<evidence type="ECO:0000256" key="1">
    <source>
        <dbReference type="SAM" id="SignalP"/>
    </source>
</evidence>
<dbReference type="FunFam" id="2.160.20.10:FF:000049">
    <property type="entry name" value="Putative exo-beta-1,3-glucanase"/>
    <property type="match status" value="1"/>
</dbReference>
<evidence type="ECO:0000313" key="3">
    <source>
        <dbReference type="EMBL" id="ABM55269.1"/>
    </source>
</evidence>
<dbReference type="InterPro" id="IPR024535">
    <property type="entry name" value="RHGA/B-epi-like_pectate_lyase"/>
</dbReference>
<dbReference type="GO" id="GO:0004650">
    <property type="term" value="F:polygalacturonase activity"/>
    <property type="evidence" value="ECO:0007669"/>
    <property type="project" value="InterPro"/>
</dbReference>
<name>A2I969_HYPRU</name>
<feature type="chain" id="PRO_5007633817" evidence="1">
    <location>
        <begin position="18"/>
        <end position="762"/>
    </location>
</feature>
<accession>A2I969</accession>
<dbReference type="SMR" id="A2I969"/>
<keyword evidence="1" id="KW-0732">Signal</keyword>
<protein>
    <submittedName>
        <fullName evidence="3">Beta-1,3-glucanase</fullName>
    </submittedName>
    <submittedName>
        <fullName evidence="5">Endo-1,3(4)-beta-glucanase</fullName>
    </submittedName>
</protein>
<sequence>MLKLTALVALLLGAASATPTPSPPASDEGIAKRTTSFYYPNMDHVNAPRGFAPDLDGDYSYPIYQTVNAGDGNALQNAITTDGSGGSRHPQWFASQPRVVYIPPGTYTISKTLRFNTDTILMGDPTNPPIIKAAAGFSGDQTLISAQDPSTNDQGELSFAVAIKNLVLDTTAIPGGNSFTALWWGVAQAAHLQNVRITMSYSSGGNGHTGIHMGRGSTLGLADVRVEHGQNGIWIDGHQQAAFHNIYFFQNTIGMLISGGNTFSIFSSTFDTCGTGISNTGGSPWIALIDAKSINSGVTFTTNQYPSFMIENLTKDNDTPVVVVRGSTLIGASSHVNTYSYGNTVGRNPTYGDVTSSNTRPGALAPGGRYPYVAPPTYGDLPISSFLNVKDPAQNGNRQVLGDNTIDESGTLNAILGLAASQNKVAYFPFGKYRVDSTLFIPKGSRIVGEAWATITGNGNFFKNENSPQPVVSVGRAGDVGIAQIQDVRITVNDVLPGAILLQFNMAGNNPGDVALWNSLVTVGGTRGASALANACTSSSNECKGAFVGIHVAKGSSPYIQNVWNWVADHIAEDFNGGNGHSIAGKGGILVQSTKATWLYAIGSEHWWLYQLNLHNAANVVVSLLQAETNYDQGANTRQIPPQPWVANVGTWGDPDFSWCNGGDKRCRMGPANFINGGSNIYTYASAAWAFFSGPGQGCAQFECQQTMHWIASTPSNLQAFGLCSKDSVNTLRLGDNTFINTQNGYTGGWPGGGGDVARYTT</sequence>
<proteinExistence type="evidence at transcript level"/>
<dbReference type="CAZy" id="GH55">
    <property type="family name" value="Glycoside Hydrolase Family 55"/>
</dbReference>
<organism evidence="3">
    <name type="scientific">Hypocrea rufa</name>
    <name type="common">Trichoderma viride</name>
    <dbReference type="NCBI Taxonomy" id="5547"/>
    <lineage>
        <taxon>Eukaryota</taxon>
        <taxon>Fungi</taxon>
        <taxon>Dikarya</taxon>
        <taxon>Ascomycota</taxon>
        <taxon>Pezizomycotina</taxon>
        <taxon>Sordariomycetes</taxon>
        <taxon>Hypocreomycetidae</taxon>
        <taxon>Hypocreales</taxon>
        <taxon>Hypocreaceae</taxon>
        <taxon>Trichoderma</taxon>
    </lineage>
</organism>
<evidence type="ECO:0000259" key="2">
    <source>
        <dbReference type="Pfam" id="PF12708"/>
    </source>
</evidence>
<dbReference type="AlphaFoldDB" id="A2I969"/>
<dbReference type="PANTHER" id="PTHR33928:SF2">
    <property type="entry name" value="PECTATE LYASE SUPERFAMILY PROTEIN DOMAIN-CONTAINING PROTEIN-RELATED"/>
    <property type="match status" value="1"/>
</dbReference>
<dbReference type="EMBL" id="KJ603460">
    <property type="protein sequence ID" value="AIC32930.1"/>
    <property type="molecule type" value="mRNA"/>
</dbReference>
<dbReference type="EMBL" id="GU300766">
    <property type="protein sequence ID" value="ADB07373.1"/>
    <property type="molecule type" value="Genomic_DNA"/>
</dbReference>
<dbReference type="InterPro" id="IPR011050">
    <property type="entry name" value="Pectin_lyase_fold/virulence"/>
</dbReference>
<evidence type="ECO:0000313" key="4">
    <source>
        <dbReference type="EMBL" id="ADB07373.1"/>
    </source>
</evidence>
<dbReference type="EMBL" id="EF176582">
    <property type="protein sequence ID" value="ABM55269.1"/>
    <property type="molecule type" value="Genomic_DNA"/>
</dbReference>
<reference evidence="5" key="3">
    <citation type="submission" date="2014-03" db="EMBL/GenBank/DDBJ databases">
        <title>Cloning of endo-1,3(4)-beta-glucanase mRNA from Trichoderma viride showing antagonism to Phytophthora parasitica causing gummosis in citrus.</title>
        <authorList>
            <person name="Sandhu J.S."/>
            <person name="Thind T.S."/>
            <person name="Gosal S.S."/>
            <person name="Gargas G."/>
            <person name="Kumar S."/>
        </authorList>
    </citation>
    <scope>NUCLEOTIDE SEQUENCE</scope>
</reference>
<gene>
    <name evidence="3" type="primary">glu</name>
</gene>
<feature type="signal peptide" evidence="1">
    <location>
        <begin position="1"/>
        <end position="17"/>
    </location>
</feature>
<reference evidence="3" key="1">
    <citation type="journal article" date="2008" name="Wei Sheng Wu Xue Bao">
        <title>Cloning of beta-1,3-glucanase gene from Trichoderma virid LTR-2 and its expression in Pichia pastoris.</title>
        <authorList>
            <person name="Gao W."/>
            <person name="Wu Y."/>
            <person name="Yang H."/>
        </authorList>
    </citation>
    <scope>NUCLEOTIDE SEQUENCE</scope>
</reference>
<dbReference type="CDD" id="cd23668">
    <property type="entry name" value="GH55_beta13glucanase-like"/>
    <property type="match status" value="1"/>
</dbReference>
<dbReference type="PANTHER" id="PTHR33928">
    <property type="entry name" value="POLYGALACTURONASE QRT3"/>
    <property type="match status" value="1"/>
</dbReference>
<dbReference type="SUPFAM" id="SSF51126">
    <property type="entry name" value="Pectin lyase-like"/>
    <property type="match status" value="2"/>
</dbReference>
<dbReference type="InterPro" id="IPR012334">
    <property type="entry name" value="Pectin_lyas_fold"/>
</dbReference>
<feature type="domain" description="Rhamnogalacturonase A/B/Epimerase-like pectate lyase" evidence="2">
    <location>
        <begin position="71"/>
        <end position="277"/>
    </location>
</feature>
<dbReference type="Gene3D" id="2.160.20.10">
    <property type="entry name" value="Single-stranded right-handed beta-helix, Pectin lyase-like"/>
    <property type="match status" value="2"/>
</dbReference>
<dbReference type="InterPro" id="IPR039279">
    <property type="entry name" value="QRT3-like"/>
</dbReference>
<dbReference type="Pfam" id="PF12708">
    <property type="entry name" value="Pect-lyase_RHGA_epim"/>
    <property type="match status" value="1"/>
</dbReference>
<reference evidence="4" key="2">
    <citation type="submission" date="2009-12" db="EMBL/GenBank/DDBJ databases">
        <title>B-1,3-glucanase gene from Trichoderma viride showing antagonism to Phytophthora parasitica.</title>
        <authorList>
            <person name="Sandhu J.S."/>
            <person name="Thind T.S."/>
            <person name="Gosal S.S."/>
            <person name="Gargas G."/>
            <person name="Kumar S."/>
        </authorList>
    </citation>
    <scope>NUCLEOTIDE SEQUENCE</scope>
    <source>
        <strain evidence="4">3-6</strain>
    </source>
</reference>
<evidence type="ECO:0000313" key="5">
    <source>
        <dbReference type="EMBL" id="AIC32930.1"/>
    </source>
</evidence>